<dbReference type="EMBL" id="JANVFU010000001">
    <property type="protein sequence ID" value="KAJ3751196.1"/>
    <property type="molecule type" value="Genomic_DNA"/>
</dbReference>
<dbReference type="AlphaFoldDB" id="A0A9W8PCG1"/>
<gene>
    <name evidence="1" type="ORF">DFH05DRAFT_169134</name>
</gene>
<dbReference type="Proteomes" id="UP001142393">
    <property type="component" value="Unassembled WGS sequence"/>
</dbReference>
<protein>
    <submittedName>
        <fullName evidence="1">Uncharacterized protein</fullName>
    </submittedName>
</protein>
<evidence type="ECO:0000313" key="2">
    <source>
        <dbReference type="Proteomes" id="UP001142393"/>
    </source>
</evidence>
<organism evidence="1 2">
    <name type="scientific">Lentinula detonsa</name>
    <dbReference type="NCBI Taxonomy" id="2804962"/>
    <lineage>
        <taxon>Eukaryota</taxon>
        <taxon>Fungi</taxon>
        <taxon>Dikarya</taxon>
        <taxon>Basidiomycota</taxon>
        <taxon>Agaricomycotina</taxon>
        <taxon>Agaricomycetes</taxon>
        <taxon>Agaricomycetidae</taxon>
        <taxon>Agaricales</taxon>
        <taxon>Marasmiineae</taxon>
        <taxon>Omphalotaceae</taxon>
        <taxon>Lentinula</taxon>
    </lineage>
</organism>
<proteinExistence type="predicted"/>
<accession>A0A9W8PCG1</accession>
<sequence length="123" mass="14609">MSFYVAQKLVLSTLPLSDHLSRPFLLAFILWLIRLQPSEGLFRFINEEATEEDNQFETDDDCLPDNLLPFNMETLGSHFSYERVGMILHMFENEQLTTHGIEWQKTLEALSQQDRVYRKRQRK</sequence>
<comment type="caution">
    <text evidence="1">The sequence shown here is derived from an EMBL/GenBank/DDBJ whole genome shotgun (WGS) entry which is preliminary data.</text>
</comment>
<reference evidence="1 2" key="1">
    <citation type="journal article" date="2023" name="Proc. Natl. Acad. Sci. U.S.A.">
        <title>A global phylogenomic analysis of the shiitake genus Lentinula.</title>
        <authorList>
            <person name="Sierra-Patev S."/>
            <person name="Min B."/>
            <person name="Naranjo-Ortiz M."/>
            <person name="Looney B."/>
            <person name="Konkel Z."/>
            <person name="Slot J.C."/>
            <person name="Sakamoto Y."/>
            <person name="Steenwyk J.L."/>
            <person name="Rokas A."/>
            <person name="Carro J."/>
            <person name="Camarero S."/>
            <person name="Ferreira P."/>
            <person name="Molpeceres G."/>
            <person name="Ruiz-Duenas F.J."/>
            <person name="Serrano A."/>
            <person name="Henrissat B."/>
            <person name="Drula E."/>
            <person name="Hughes K.W."/>
            <person name="Mata J.L."/>
            <person name="Ishikawa N.K."/>
            <person name="Vargas-Isla R."/>
            <person name="Ushijima S."/>
            <person name="Smith C.A."/>
            <person name="Donoghue J."/>
            <person name="Ahrendt S."/>
            <person name="Andreopoulos W."/>
            <person name="He G."/>
            <person name="LaButti K."/>
            <person name="Lipzen A."/>
            <person name="Ng V."/>
            <person name="Riley R."/>
            <person name="Sandor L."/>
            <person name="Barry K."/>
            <person name="Martinez A.T."/>
            <person name="Xiao Y."/>
            <person name="Gibbons J.G."/>
            <person name="Terashima K."/>
            <person name="Grigoriev I.V."/>
            <person name="Hibbett D."/>
        </authorList>
    </citation>
    <scope>NUCLEOTIDE SEQUENCE [LARGE SCALE GENOMIC DNA]</scope>
    <source>
        <strain evidence="1 2">TFB7810</strain>
    </source>
</reference>
<evidence type="ECO:0000313" key="1">
    <source>
        <dbReference type="EMBL" id="KAJ3751196.1"/>
    </source>
</evidence>
<name>A0A9W8PCG1_9AGAR</name>
<keyword evidence="2" id="KW-1185">Reference proteome</keyword>